<accession>A0ABR4NQK8</accession>
<dbReference type="PANTHER" id="PTHR47675">
    <property type="entry name" value="MOLYBDOPTERIN BINDING DOMAIN PROTEIN (AFU_ORTHOLOGUE AFUA_5G11210)"/>
    <property type="match status" value="1"/>
</dbReference>
<dbReference type="SMART" id="SM00852">
    <property type="entry name" value="MoCF_biosynth"/>
    <property type="match status" value="1"/>
</dbReference>
<dbReference type="Proteomes" id="UP001623330">
    <property type="component" value="Unassembled WGS sequence"/>
</dbReference>
<dbReference type="InterPro" id="IPR036425">
    <property type="entry name" value="MoaB/Mog-like_dom_sf"/>
</dbReference>
<dbReference type="Pfam" id="PF00994">
    <property type="entry name" value="MoCF_biosynth"/>
    <property type="match status" value="1"/>
</dbReference>
<keyword evidence="3" id="KW-1185">Reference proteome</keyword>
<sequence>MFKSITKFTVVKPLLRRYSSEMGKVNAACLIIGDEILNGKVVDLNSTFFAKFCYHEGIALKSIMTVGDDEDQIVRAVKELSSRYDFIVTTGGIGPTHDDITYASIAKSFDLPCKLDEETKKRMQERSNPEKRLDSESLKDYYRMATLPTGNEVKKYYVADDLWVPICAIKNKVYILPGIPQLFERMLTSFLPTLKLIYDLDADKREYVRYFVKTKLSESEISRHLRTYQSEADAHSDDIKIGSYPHFGMGFNTISILGVLDDDNCLRSIRDRAIGELEGEEITEEEESEYSNGNRL</sequence>
<evidence type="ECO:0000313" key="3">
    <source>
        <dbReference type="Proteomes" id="UP001623330"/>
    </source>
</evidence>
<dbReference type="EMBL" id="JBEVYD010000009">
    <property type="protein sequence ID" value="KAL3230502.1"/>
    <property type="molecule type" value="Genomic_DNA"/>
</dbReference>
<name>A0ABR4NQK8_9SACH</name>
<dbReference type="CDD" id="cd00885">
    <property type="entry name" value="cinA"/>
    <property type="match status" value="1"/>
</dbReference>
<dbReference type="PANTHER" id="PTHR47675:SF1">
    <property type="entry name" value="MOLYBDOPTERIN BINDING DOMAIN PROTEIN (AFU_ORTHOLOGUE AFUA_5G11210)"/>
    <property type="match status" value="1"/>
</dbReference>
<feature type="domain" description="MoaB/Mog" evidence="1">
    <location>
        <begin position="28"/>
        <end position="197"/>
    </location>
</feature>
<dbReference type="Gene3D" id="3.40.980.10">
    <property type="entry name" value="MoaB/Mog-like domain"/>
    <property type="match status" value="1"/>
</dbReference>
<dbReference type="InterPro" id="IPR001453">
    <property type="entry name" value="MoaB/Mog_dom"/>
</dbReference>
<proteinExistence type="predicted"/>
<dbReference type="SUPFAM" id="SSF53218">
    <property type="entry name" value="Molybdenum cofactor biosynthesis proteins"/>
    <property type="match status" value="1"/>
</dbReference>
<evidence type="ECO:0000259" key="1">
    <source>
        <dbReference type="SMART" id="SM00852"/>
    </source>
</evidence>
<protein>
    <recommendedName>
        <fullName evidence="1">MoaB/Mog domain-containing protein</fullName>
    </recommendedName>
</protein>
<reference evidence="2 3" key="1">
    <citation type="submission" date="2024-05" db="EMBL/GenBank/DDBJ databases">
        <title>Long read based assembly of the Candida bracarensis genome reveals expanded adhesin content.</title>
        <authorList>
            <person name="Marcet-Houben M."/>
            <person name="Ksiezopolska E."/>
            <person name="Gabaldon T."/>
        </authorList>
    </citation>
    <scope>NUCLEOTIDE SEQUENCE [LARGE SCALE GENOMIC DNA]</scope>
    <source>
        <strain evidence="2 3">CBM6</strain>
    </source>
</reference>
<comment type="caution">
    <text evidence="2">The sequence shown here is derived from an EMBL/GenBank/DDBJ whole genome shotgun (WGS) entry which is preliminary data.</text>
</comment>
<evidence type="ECO:0000313" key="2">
    <source>
        <dbReference type="EMBL" id="KAL3230502.1"/>
    </source>
</evidence>
<gene>
    <name evidence="2" type="ORF">RNJ44_00951</name>
</gene>
<organism evidence="2 3">
    <name type="scientific">Nakaseomyces bracarensis</name>
    <dbReference type="NCBI Taxonomy" id="273131"/>
    <lineage>
        <taxon>Eukaryota</taxon>
        <taxon>Fungi</taxon>
        <taxon>Dikarya</taxon>
        <taxon>Ascomycota</taxon>
        <taxon>Saccharomycotina</taxon>
        <taxon>Saccharomycetes</taxon>
        <taxon>Saccharomycetales</taxon>
        <taxon>Saccharomycetaceae</taxon>
        <taxon>Nakaseomyces</taxon>
    </lineage>
</organism>